<evidence type="ECO:0000256" key="4">
    <source>
        <dbReference type="ARBA" id="ARBA00023098"/>
    </source>
</evidence>
<dbReference type="InParanoid" id="A0A1E7F809"/>
<keyword evidence="2" id="KW-0444">Lipid biosynthesis</keyword>
<evidence type="ECO:0000256" key="1">
    <source>
        <dbReference type="ARBA" id="ARBA00005189"/>
    </source>
</evidence>
<keyword evidence="4" id="KW-0443">Lipid metabolism</keyword>
<protein>
    <recommendedName>
        <fullName evidence="7">Phospholipid/glycerol acyltransferase domain-containing protein</fullName>
    </recommendedName>
</protein>
<dbReference type="InterPro" id="IPR002123">
    <property type="entry name" value="Plipid/glycerol_acylTrfase"/>
</dbReference>
<keyword evidence="6" id="KW-0812">Transmembrane</keyword>
<dbReference type="Proteomes" id="UP000095751">
    <property type="component" value="Unassembled WGS sequence"/>
</dbReference>
<proteinExistence type="predicted"/>
<keyword evidence="6" id="KW-0472">Membrane</keyword>
<evidence type="ECO:0000313" key="9">
    <source>
        <dbReference type="Proteomes" id="UP000095751"/>
    </source>
</evidence>
<dbReference type="OrthoDB" id="202234at2759"/>
<feature type="domain" description="Phospholipid/glycerol acyltransferase" evidence="7">
    <location>
        <begin position="108"/>
        <end position="241"/>
    </location>
</feature>
<evidence type="ECO:0000256" key="3">
    <source>
        <dbReference type="ARBA" id="ARBA00022679"/>
    </source>
</evidence>
<accession>A0A1E7F809</accession>
<evidence type="ECO:0000259" key="7">
    <source>
        <dbReference type="SMART" id="SM00563"/>
    </source>
</evidence>
<evidence type="ECO:0000256" key="6">
    <source>
        <dbReference type="SAM" id="Phobius"/>
    </source>
</evidence>
<reference evidence="8 9" key="1">
    <citation type="submission" date="2016-09" db="EMBL/GenBank/DDBJ databases">
        <title>Extensive genetic diversity and differential bi-allelic expression allows diatom success in the polar Southern Ocean.</title>
        <authorList>
            <consortium name="DOE Joint Genome Institute"/>
            <person name="Mock T."/>
            <person name="Otillar R.P."/>
            <person name="Strauss J."/>
            <person name="Dupont C."/>
            <person name="Frickenhaus S."/>
            <person name="Maumus F."/>
            <person name="Mcmullan M."/>
            <person name="Sanges R."/>
            <person name="Schmutz J."/>
            <person name="Toseland A."/>
            <person name="Valas R."/>
            <person name="Veluchamy A."/>
            <person name="Ward B.J."/>
            <person name="Allen A."/>
            <person name="Barry K."/>
            <person name="Falciatore A."/>
            <person name="Ferrante M."/>
            <person name="Fortunato A.E."/>
            <person name="Gloeckner G."/>
            <person name="Gruber A."/>
            <person name="Hipkin R."/>
            <person name="Janech M."/>
            <person name="Kroth P."/>
            <person name="Leese F."/>
            <person name="Lindquist E."/>
            <person name="Lyon B.R."/>
            <person name="Martin J."/>
            <person name="Mayer C."/>
            <person name="Parker M."/>
            <person name="Quesneville H."/>
            <person name="Raymond J."/>
            <person name="Uhlig C."/>
            <person name="Valentin K.U."/>
            <person name="Worden A.Z."/>
            <person name="Armbrust E.V."/>
            <person name="Bowler C."/>
            <person name="Green B."/>
            <person name="Moulton V."/>
            <person name="Van Oosterhout C."/>
            <person name="Grigoriev I."/>
        </authorList>
    </citation>
    <scope>NUCLEOTIDE SEQUENCE [LARGE SCALE GENOMIC DNA]</scope>
    <source>
        <strain evidence="8 9">CCMP1102</strain>
    </source>
</reference>
<evidence type="ECO:0000313" key="8">
    <source>
        <dbReference type="EMBL" id="OEU14125.1"/>
    </source>
</evidence>
<dbReference type="KEGG" id="fcy:FRACYDRAFT_189149"/>
<name>A0A1E7F809_9STRA</name>
<evidence type="ECO:0000256" key="2">
    <source>
        <dbReference type="ARBA" id="ARBA00022516"/>
    </source>
</evidence>
<dbReference type="EMBL" id="KV784361">
    <property type="protein sequence ID" value="OEU14125.1"/>
    <property type="molecule type" value="Genomic_DNA"/>
</dbReference>
<dbReference type="CDD" id="cd07989">
    <property type="entry name" value="LPLAT_AGPAT-like"/>
    <property type="match status" value="1"/>
</dbReference>
<dbReference type="GO" id="GO:0003841">
    <property type="term" value="F:1-acylglycerol-3-phosphate O-acyltransferase activity"/>
    <property type="evidence" value="ECO:0007669"/>
    <property type="project" value="TreeGrafter"/>
</dbReference>
<dbReference type="GO" id="GO:0006654">
    <property type="term" value="P:phosphatidic acid biosynthetic process"/>
    <property type="evidence" value="ECO:0007669"/>
    <property type="project" value="TreeGrafter"/>
</dbReference>
<sequence length="314" mass="35195">MDGSAINGLSTSSSPLFALSTQPTISKLSATIGKIGMMAFIISMCISLPIALFPPYLLHRLKLITKVQQQQRALTHGQFCARWLLRLIPFCNVQCNSSPELETNPQPCVWVCNHTSALDIFILLANDKKLRGKNRRPIKIVYWKGLEDNPITKLLFTQCGFIPVQMAANAAGEENSYDMKSFKTLIKMSKQAFKEGCDIGILPEGQLNPHPTEKLLPSFPGAFTLAKMSRRPVRFMALHGTHRLWHARDDIGMTVTGRDVALRVYEGEGRKFKSADEFLATFEAVVGKFATTGKDLHDDELNQWLDGSKWERIK</sequence>
<keyword evidence="5" id="KW-0012">Acyltransferase</keyword>
<dbReference type="PANTHER" id="PTHR10434">
    <property type="entry name" value="1-ACYL-SN-GLYCEROL-3-PHOSPHATE ACYLTRANSFERASE"/>
    <property type="match status" value="1"/>
</dbReference>
<keyword evidence="3" id="KW-0808">Transferase</keyword>
<dbReference type="PANTHER" id="PTHR10434:SF64">
    <property type="entry name" value="1-ACYL-SN-GLYCEROL-3-PHOSPHATE ACYLTRANSFERASE-RELATED"/>
    <property type="match status" value="1"/>
</dbReference>
<dbReference type="AlphaFoldDB" id="A0A1E7F809"/>
<keyword evidence="6" id="KW-1133">Transmembrane helix</keyword>
<keyword evidence="9" id="KW-1185">Reference proteome</keyword>
<evidence type="ECO:0000256" key="5">
    <source>
        <dbReference type="ARBA" id="ARBA00023315"/>
    </source>
</evidence>
<comment type="pathway">
    <text evidence="1">Lipid metabolism.</text>
</comment>
<dbReference type="SMART" id="SM00563">
    <property type="entry name" value="PlsC"/>
    <property type="match status" value="1"/>
</dbReference>
<gene>
    <name evidence="8" type="ORF">FRACYDRAFT_189149</name>
</gene>
<dbReference type="SUPFAM" id="SSF69593">
    <property type="entry name" value="Glycerol-3-phosphate (1)-acyltransferase"/>
    <property type="match status" value="1"/>
</dbReference>
<dbReference type="Pfam" id="PF01553">
    <property type="entry name" value="Acyltransferase"/>
    <property type="match status" value="1"/>
</dbReference>
<feature type="transmembrane region" description="Helical" evidence="6">
    <location>
        <begin position="35"/>
        <end position="58"/>
    </location>
</feature>
<organism evidence="8 9">
    <name type="scientific">Fragilariopsis cylindrus CCMP1102</name>
    <dbReference type="NCBI Taxonomy" id="635003"/>
    <lineage>
        <taxon>Eukaryota</taxon>
        <taxon>Sar</taxon>
        <taxon>Stramenopiles</taxon>
        <taxon>Ochrophyta</taxon>
        <taxon>Bacillariophyta</taxon>
        <taxon>Bacillariophyceae</taxon>
        <taxon>Bacillariophycidae</taxon>
        <taxon>Bacillariales</taxon>
        <taxon>Bacillariaceae</taxon>
        <taxon>Fragilariopsis</taxon>
    </lineage>
</organism>